<dbReference type="InterPro" id="IPR050091">
    <property type="entry name" value="PKS_NRPS_Biosynth_Enz"/>
</dbReference>
<dbReference type="InterPro" id="IPR057326">
    <property type="entry name" value="KR_dom"/>
</dbReference>
<dbReference type="InterPro" id="IPR029058">
    <property type="entry name" value="AB_hydrolase_fold"/>
</dbReference>
<dbReference type="Gene3D" id="3.40.50.1820">
    <property type="entry name" value="alpha/beta hydrolase"/>
    <property type="match status" value="1"/>
</dbReference>
<dbReference type="GO" id="GO:0005886">
    <property type="term" value="C:plasma membrane"/>
    <property type="evidence" value="ECO:0007669"/>
    <property type="project" value="TreeGrafter"/>
</dbReference>
<feature type="domain" description="PKS/mFAS DH" evidence="13">
    <location>
        <begin position="446"/>
        <end position="722"/>
    </location>
</feature>
<dbReference type="FunFam" id="3.40.47.10:FF:000019">
    <property type="entry name" value="Polyketide synthase type I"/>
    <property type="match status" value="2"/>
</dbReference>
<keyword evidence="4" id="KW-0963">Cytoplasm</keyword>
<dbReference type="InterPro" id="IPR006162">
    <property type="entry name" value="Ppantetheine_attach_site"/>
</dbReference>
<feature type="compositionally biased region" description="Polar residues" evidence="10">
    <location>
        <begin position="3209"/>
        <end position="3222"/>
    </location>
</feature>
<dbReference type="SMART" id="SM00822">
    <property type="entry name" value="PKS_KR"/>
    <property type="match status" value="2"/>
</dbReference>
<dbReference type="Pfam" id="PF00561">
    <property type="entry name" value="Abhydrolase_1"/>
    <property type="match status" value="1"/>
</dbReference>
<feature type="region of interest" description="N-terminal hotdog fold" evidence="9">
    <location>
        <begin position="2347"/>
        <end position="2463"/>
    </location>
</feature>
<dbReference type="SMART" id="SM00823">
    <property type="entry name" value="PKS_PP"/>
    <property type="match status" value="4"/>
</dbReference>
<keyword evidence="7" id="KW-0677">Repeat</keyword>
<dbReference type="SUPFAM" id="SSF53474">
    <property type="entry name" value="alpha/beta-Hydrolases"/>
    <property type="match status" value="1"/>
</dbReference>
<feature type="region of interest" description="N-terminal hotdog fold" evidence="9">
    <location>
        <begin position="446"/>
        <end position="564"/>
    </location>
</feature>
<dbReference type="GO" id="GO:0004315">
    <property type="term" value="F:3-oxoacyl-[acyl-carrier-protein] synthase activity"/>
    <property type="evidence" value="ECO:0007669"/>
    <property type="project" value="InterPro"/>
</dbReference>
<sequence>MKRYDIAPIAVIGLACRFPGSTHAREFWAQIVGGRDCIREIPASRWDWREVYGDPDSDPGKTNSRWGGFIDGIEHFDPLFFGMAPKQAAFIDPQQRLALECAWHTIEDAGYPAAQLAGQRIGVYVGVSKNDYSELMRERKAPIPAAISTGTVHSIIANRISYLLDLRGKSEVIDTACSSALVALDHAIRDIRLGECEAALVGGVNALLSSTMYISHAQSGMLSPRGRCRSFDRGADGYVRGEGVGFVFLKPLARAREDGDRIIGVIRGSAVNHGGRANSLTTPSVDAQAEVIRQALADADVDPASITFIEAHGTGTPLGDPVEIRALRKAFADAEQTKARPWCGIGTVKTNIGHLESAAGIAGLIKLLLCLEHRTLPGLLHFRELNPFIELDDGPFFILDETRAWESAGPRRAGLSAFGMGGVNAHVIVEEGPAPAPGRRVSLPAHAFERRRCWFEPPREPGPRDVLVLRPSDPVLSDHVVAGSPMLPGVALLEAIRALVEAQRGEAVTGLAHVYWMRPLRPVADARVELELQPAQTGDDVTLVHEATAHVTATPTLGAGVERSPEVLDLAGVRERCQRRQDPRELYRRFAAYGLDYGPRFRVITSCVHAEGELLCELVGGPSVEVGGPARWEPSLLDGVMQSVVALELLDGGEPREQRVPYSLDALQVHRELPRVAYAYVRRDPSAKGEPRFNMRLCTEAGNVIAAFNGFVKRALATTRPAREPDPSRPIYGYTSRRVPAPLRIHCETPEELLLISPDDGLARGLERAAARLTRACPLRKSAARSTRLEADRFELDLTCEGDVDALFEDLARVRRLPDTVVLDARGEDNVGADHLHSLLYLCRALVRAKLPSVRVLHLRNHARGLADGVHAMVGGFARTLARENPQIQLVAIACDLDTEDAVLRAELGHYAEAAMAEVEHRGGRRLVREMVEVPTPRAYTETQSMIREHGRYLISGGMGALGLAVAQHLARDHAASLVLLGRSPMTADIRARLESLSAAGGDAIYMQADVSERAQVEAVFAELGRRDLQLDGIIHAAGLIEDAFVLRKRPESLDRVLAPKVAGALNLDAASTDHPLGLFVLFSSVASLMPNQGQCDYAAANAFLDHFAAQRELLREAGRRRGATLAINWPLWAKGGITVAPEEREHLWTEFGMHPMATAVGVELFARLTCDAGSSPHYAPIEGDRDKIEAHLRIAAASAVVEVDETSTSSSSLSGRIDRMLAALVDREAAPARGHGRGAPTLSELGLDSLGMIRFADRLSSELGLEIKPSIFFEYATVPSLVAYLAQRKPAISEPRAAALIDGRHADADAGADGTARFRKRLHNEVFFMRDHVVDGQFNLPGACFVELAVQAAALEHGRLPRRAINNLWIEKLSSADAPIEIEISLVGGEPALGYEIARTRAGQRTIHAVGELELGEFGELSEDGLGDLDLAAIRQRCSDRRAPDEVYPQIIDEGLHIGPSIMPLVELHLGPGEALARLELPPSLASTAPDYTLHPTMLTGVLQAALLLNKPHGSDGSQYIPVGIDVIEFDGPLPSACYVHCRPQAGGDGMRKFEAAIARLDGRVVARATGISLRRIRKADHAADAMPAPASTTASQAPRARQTQAETILREIVAEAVGLAAAEVEATREFEAYGISSIMIVDLNRRLEQRFGRLSKTLFFEYRNVRELAAYFVEAHGARVAALGAPAIPSPVPPVAAVDAAPPVAAAEPPAPRRAPEGRTRASVEPIDDGVAIIGLAGRYPGADDLEEFWRALESGRDCITQIPPDRFEYERLFNPDPDAEQIYARWGGFIRGVDEFDPRLFNITPRDAGLIDPQARLFLEVVWEALEDAGHTPASLTARSRRIGVFVGALWQPYVNLGVERSEHGQAIAPSGLLYNIPNRVSYFFDWTGPSLAIDTACSGSLTALHYAVSSLLRGEVDGAVVGGVNLSLSSSKYLFLSQNRFLSSDGRCRSFGEGGDGYVPGEGVGAVLLKRLADARADGDRIDAIIRSTSVNHGGRTSGYTVPNPNQQAELITEALAAAQLDAGAVSYVEAHGTGTSLGDPIEITGLAKAFERATTDAPTERACAIGSVKSNIGHLEAAAGIAGLTKLVLQLRHGVLVPSLHAERLNPNLELERTPFRVQRRREAWVRPREEAEGAHELPRVALLSSFGAGGSNAHAVVSEPEAVDNAATTPAEFPAGLARVFVLSARGPEQLQRQAHRLADALAGQPADKRYSLAQIASTLQTGRTAQTQRAAVVVDDFDALVVSLRALGAGEAQDDVFVGATGTTSMFDADLLQQMAGRWLERGQVRELARAWVEGLDLDWRSFAGQRPQPVSLPTYPFERLRCWLPALPADIPGSPRTLHPLVHENVSSVDRCAFRSQLSSAEFIFADHHIRGRAVLPAVVQLEMVRHAVELAGARVGSFRRVLLIRPITAEGPTCEIEVGLERAGAELNFELSSGTGEDRIVYTAGQIAADAGESAPGIDTAALEARYGQSLSGERFYASLRDRGVDLGPGLRNIQEVWRDDRSALARISTPAGMSLERAAWTQRDAVLQLAGMLSPEGGSFIPFEIARVELFGPAVANGWVHVTTEKQTARSRRLAGVITDNAGRVITRVLGIVTRDASVSLDTDRAPASSTRPAAPPRPDDHPRQVVYAVPTWIDRQHGSAVHEGSVARLLTCGLGSRVDLRTQLGAVELLPASWEQERSTNTHRLDLFDDLTRVALAAVEDQLRRELEASAAERRGLVVTLADGLAPVAEALAALLRSVSLEHPSLRGKVVLLAPEALESGLVGRVEAELTHLEALEVRLEGATGRLVRGWNERVPSPAASPSSPVLRAGGRYWITGGLGGLGRLLARHAAARQPGVRLLLSGRSEPRPEDRAFLHELRKLGAEVEYLRADVRELVDCEAAVARARARFGGLDGIVHAAGVLRDGFFATRDRQAAQEVLAPKLRGVVNLEQATQAEALEFMILFGSFAAVAGNPGQTDYAAANAFMAGFAAQRHRLELAGLRSGRCVCVHWPLWSDCGMTMSEAASASLEARTGFGPLPAELGLEAFDRALEFDGPELLVGYGDLEAMRTRTLRTAAAAQPYTGGSAPAPGQESQREPTRGLPPRTASAVKVDEALATELREVLSELTQIPAGEIEARLSFGELGLDSVALVRLAKLLGARFGLELMPTLFFEYPTLASLEAHLIDAYGQHFAAHFADAALPALDAVTPRAEPAPPVTSATSEPLESTTQAEVSPADIAVIGMSGRFADAKDVDELWANLVSGREHIREIPVERFDVRPYYNPDAEPGADAIYCPWGSFITDAEGFDAGFFEVGPREATWMDPQLRLVLQSAYHTAEDAGVAGGLHGTDTGVFVGACFHDYRERLQAADVEIDPHYLTGIAATSLANRVSFCFDLRGPSLPFDTACSSALFALDAACKALRAADCGMALVAGVNLILSPTRHRYFSSLGALSRTGRCHSFDAAADGYVPGEAVVSVLLKPLSQAIADGDRIHGVIKATAVRHSGRTATLTAPSVDGEVNVLLAAWRDANIDPATLSYIEAHGTGTALGDPIEVRALQKAFAQAGAPAQRCTLGSAKASLGHTEGAAGLVGVVKVLLQMRARELPVMPGFQTLNPRIDLSDGTLRINTAREPWLSEHGLRRAGVSSFGFTGAFAHVVLEEYVDVGPRAPADPASRPLAFPLAAKTLEVLRQRAGALAEHLSEHPSLSTHDLAHTLARREPLAQRVVFHARDLPELRRELEHFADGATAASGRGIEWPREPSHPHARLLSLPGYPFATTRFTVEAKSQARAGRLRDSAVSDSGLAAAGEDSIAIVGLSGRFPMARDLVELFDRLADGVDCISTIPGDRWDPAAHRHDSKHGRSEARWGGFLDRIDTFDYERFQLSFRDAALIHPEERLLLEEAWSCFESAALDPLKWTENTGPDGGAEIGVYVGASFHDYPLVIADLNRKTGAKLPCSTQTFSYANRLSHFYNLRGPSVVMDAACSSSLYAIYAAYQALRRGDCRMALAGGANLNLHPSKYAFLNDRNFLATDGRCRAFAEGGDGYVPGEGVGLVLLAPLSEALRDGLPVLAVIRGGAAGNDGRTHGFTVPNPNAQRDTIVAALRDAGVDAQTVTCVECHGTGTSLGDPIEVAALRDAFGPGPTDSPSCALSSIKSNIGHLEAAAGISQVAKMVLQLGHRSLFPNLTHGEGPNPILDLASGRFHVETRRRDWTTPEGVELRRAGISSFGAGGTNVHLVVEQAPPREHPPIDPAREYAVVLSADTEDELRRVVEGMRTFLTSPSWSRFNARLSVRDVAGTLQTGRAHRVHRLAVLCGESIPELIRRLRDSAEFLAGRLGGAAPSYLLRGDANARPAGATVDAGSPRELAERWVAGARVEWAAIAGSFVRLYLPSARARPTRVTALSLAGDDRGAVERAPSSRSPAAELDTGRRIEAALRQVLGVLPPSFNQDMDFAELGIDSILSTQIHTALAPSFPQLEAYALFEYPSVAQLRAHLEGAAAPNDPEPVELRESGAIAALEFGQERTPIREYLRAHASSSSSAAAMSVHAVDVGDGRTLEAVVCGDGPPVVLLPPFNSTAIIWIQQLLHLSDDYQLIVPHYPGIDGSDWDDRVESLDDVADAVARSFAQLQRDGIVTRSRAQWVGWSLGGFIAQILATRHAALVERLVLISTTTISWSSDEYQVSPEVFSRLCAAEFHAGFDKLPEFIRQHPQVRALEARGQLEKFVVGSVDRRVINRYFRMIARFRHSDAARSITQPTCLISGENDELMPAKFARRLSREIQGSEYHEVPGGLHFLSLFCFEAINEKLRSWLKSS</sequence>
<dbReference type="InterPro" id="IPR049551">
    <property type="entry name" value="PKS_DH_C"/>
</dbReference>
<dbReference type="InterPro" id="IPR042104">
    <property type="entry name" value="PKS_dehydratase_sf"/>
</dbReference>
<dbReference type="Pfam" id="PF02801">
    <property type="entry name" value="Ketoacyl-synt_C"/>
    <property type="match status" value="4"/>
</dbReference>
<dbReference type="GO" id="GO:0005737">
    <property type="term" value="C:cytoplasm"/>
    <property type="evidence" value="ECO:0007669"/>
    <property type="project" value="UniProtKB-SubCell"/>
</dbReference>
<feature type="domain" description="Carrier" evidence="11">
    <location>
        <begin position="3105"/>
        <end position="3179"/>
    </location>
</feature>
<feature type="active site" description="Proton donor; for dehydratase activity" evidence="9">
    <location>
        <position position="638"/>
    </location>
</feature>
<dbReference type="InterPro" id="IPR020807">
    <property type="entry name" value="PKS_DH"/>
</dbReference>
<dbReference type="PROSITE" id="PS52004">
    <property type="entry name" value="KS3_2"/>
    <property type="match status" value="4"/>
</dbReference>
<dbReference type="PROSITE" id="PS50075">
    <property type="entry name" value="CARRIER"/>
    <property type="match status" value="4"/>
</dbReference>
<feature type="domain" description="Carrier" evidence="11">
    <location>
        <begin position="1605"/>
        <end position="1678"/>
    </location>
</feature>
<dbReference type="InterPro" id="IPR016039">
    <property type="entry name" value="Thiolase-like"/>
</dbReference>
<feature type="region of interest" description="C-terminal hotdog fold" evidence="9">
    <location>
        <begin position="578"/>
        <end position="722"/>
    </location>
</feature>
<evidence type="ECO:0000256" key="2">
    <source>
        <dbReference type="ARBA" id="ARBA00004792"/>
    </source>
</evidence>
<dbReference type="RefSeq" id="WP_052546092.1">
    <property type="nucleotide sequence ID" value="NZ_JMCC02000002.1"/>
</dbReference>
<feature type="region of interest" description="Disordered" evidence="10">
    <location>
        <begin position="3069"/>
        <end position="3099"/>
    </location>
</feature>
<dbReference type="Gene3D" id="3.10.129.110">
    <property type="entry name" value="Polyketide synthase dehydratase"/>
    <property type="match status" value="3"/>
</dbReference>
<evidence type="ECO:0000256" key="6">
    <source>
        <dbReference type="ARBA" id="ARBA00022679"/>
    </source>
</evidence>
<evidence type="ECO:0000259" key="11">
    <source>
        <dbReference type="PROSITE" id="PS50075"/>
    </source>
</evidence>
<feature type="domain" description="Carrier" evidence="11">
    <location>
        <begin position="4416"/>
        <end position="4489"/>
    </location>
</feature>
<comment type="caution">
    <text evidence="9">Lacks conserved residue(s) required for the propagation of feature annotation.</text>
</comment>
<dbReference type="Pfam" id="PF00550">
    <property type="entry name" value="PP-binding"/>
    <property type="match status" value="4"/>
</dbReference>
<keyword evidence="6" id="KW-0808">Transferase</keyword>
<organism evidence="14 15">
    <name type="scientific">Enhygromyxa salina</name>
    <dbReference type="NCBI Taxonomy" id="215803"/>
    <lineage>
        <taxon>Bacteria</taxon>
        <taxon>Pseudomonadati</taxon>
        <taxon>Myxococcota</taxon>
        <taxon>Polyangia</taxon>
        <taxon>Nannocystales</taxon>
        <taxon>Nannocystaceae</taxon>
        <taxon>Enhygromyxa</taxon>
    </lineage>
</organism>
<dbReference type="InterPro" id="IPR018201">
    <property type="entry name" value="Ketoacyl_synth_AS"/>
</dbReference>
<dbReference type="EMBL" id="JMCC02000002">
    <property type="protein sequence ID" value="KIG19430.1"/>
    <property type="molecule type" value="Genomic_DNA"/>
</dbReference>
<comment type="caution">
    <text evidence="14">The sequence shown here is derived from an EMBL/GenBank/DDBJ whole genome shotgun (WGS) entry which is preliminary data.</text>
</comment>
<dbReference type="InterPro" id="IPR054514">
    <property type="entry name" value="RhiE-like_linker"/>
</dbReference>
<dbReference type="Pfam" id="PF08659">
    <property type="entry name" value="KR"/>
    <property type="match status" value="2"/>
</dbReference>
<dbReference type="SUPFAM" id="SSF47336">
    <property type="entry name" value="ACP-like"/>
    <property type="match status" value="4"/>
</dbReference>
<dbReference type="Pfam" id="PF14765">
    <property type="entry name" value="PS-DH"/>
    <property type="match status" value="3"/>
</dbReference>
<feature type="domain" description="Ketosynthase family 3 (KS3)" evidence="12">
    <location>
        <begin position="3798"/>
        <end position="4230"/>
    </location>
</feature>
<name>A0A0C2DDB4_9BACT</name>
<dbReference type="Pfam" id="PF16197">
    <property type="entry name" value="KAsynt_C_assoc"/>
    <property type="match status" value="2"/>
</dbReference>
<dbReference type="InterPro" id="IPR032821">
    <property type="entry name" value="PKS_assoc"/>
</dbReference>
<dbReference type="InterPro" id="IPR036736">
    <property type="entry name" value="ACP-like_sf"/>
</dbReference>
<evidence type="ECO:0000313" key="15">
    <source>
        <dbReference type="Proteomes" id="UP000031599"/>
    </source>
</evidence>
<dbReference type="PROSITE" id="PS51257">
    <property type="entry name" value="PROKAR_LIPOPROTEIN"/>
    <property type="match status" value="1"/>
</dbReference>
<dbReference type="InterPro" id="IPR014031">
    <property type="entry name" value="Ketoacyl_synth_C"/>
</dbReference>
<feature type="domain" description="Ketosynthase family 3 (KS3)" evidence="12">
    <location>
        <begin position="1730"/>
        <end position="2165"/>
    </location>
</feature>
<dbReference type="GO" id="GO:0006633">
    <property type="term" value="P:fatty acid biosynthetic process"/>
    <property type="evidence" value="ECO:0007669"/>
    <property type="project" value="InterPro"/>
</dbReference>
<dbReference type="Pfam" id="PF22336">
    <property type="entry name" value="RhiE-like_linker"/>
    <property type="match status" value="1"/>
</dbReference>
<dbReference type="SMART" id="SM01294">
    <property type="entry name" value="PKS_PP_betabranch"/>
    <property type="match status" value="1"/>
</dbReference>
<dbReference type="InterPro" id="IPR009081">
    <property type="entry name" value="PP-bd_ACP"/>
</dbReference>
<dbReference type="Gene3D" id="1.10.1200.10">
    <property type="entry name" value="ACP-like"/>
    <property type="match status" value="4"/>
</dbReference>
<dbReference type="PROSITE" id="PS00012">
    <property type="entry name" value="PHOSPHOPANTETHEINE"/>
    <property type="match status" value="1"/>
</dbReference>
<accession>A0A0C2DDB4</accession>
<feature type="domain" description="Carrier" evidence="11">
    <location>
        <begin position="1212"/>
        <end position="1290"/>
    </location>
</feature>
<feature type="region of interest" description="Disordered" evidence="10">
    <location>
        <begin position="2611"/>
        <end position="2633"/>
    </location>
</feature>
<dbReference type="PANTHER" id="PTHR43775:SF37">
    <property type="entry name" value="SI:DKEY-61P9.11"/>
    <property type="match status" value="1"/>
</dbReference>
<feature type="active site" description="Proton acceptor; for dehydratase activity" evidence="9">
    <location>
        <position position="479"/>
    </location>
</feature>
<keyword evidence="5" id="KW-0597">Phosphoprotein</keyword>
<dbReference type="Pfam" id="PF00109">
    <property type="entry name" value="ketoacyl-synt"/>
    <property type="match status" value="4"/>
</dbReference>
<dbReference type="InterPro" id="IPR049552">
    <property type="entry name" value="PKS_DH_N"/>
</dbReference>
<keyword evidence="3" id="KW-0596">Phosphopantetheine</keyword>
<dbReference type="InterPro" id="IPR049900">
    <property type="entry name" value="PKS_mFAS_DH"/>
</dbReference>
<feature type="region of interest" description="C-terminal hotdog fold" evidence="9">
    <location>
        <begin position="1440"/>
        <end position="1584"/>
    </location>
</feature>
<dbReference type="CDD" id="cd08953">
    <property type="entry name" value="KR_2_SDR_x"/>
    <property type="match status" value="2"/>
</dbReference>
<dbReference type="InterPro" id="IPR014030">
    <property type="entry name" value="Ketoacyl_synth_N"/>
</dbReference>
<dbReference type="PROSITE" id="PS00606">
    <property type="entry name" value="KS3_1"/>
    <property type="match status" value="3"/>
</dbReference>
<evidence type="ECO:0000256" key="8">
    <source>
        <dbReference type="ARBA" id="ARBA00054155"/>
    </source>
</evidence>
<feature type="region of interest" description="Disordered" evidence="10">
    <location>
        <begin position="3201"/>
        <end position="3222"/>
    </location>
</feature>
<dbReference type="InterPro" id="IPR036291">
    <property type="entry name" value="NAD(P)-bd_dom_sf"/>
</dbReference>
<evidence type="ECO:0000256" key="9">
    <source>
        <dbReference type="PROSITE-ProRule" id="PRU01363"/>
    </source>
</evidence>
<dbReference type="GO" id="GO:0004312">
    <property type="term" value="F:fatty acid synthase activity"/>
    <property type="evidence" value="ECO:0007669"/>
    <property type="project" value="TreeGrafter"/>
</dbReference>
<dbReference type="SMART" id="SM00825">
    <property type="entry name" value="PKS_KS"/>
    <property type="match status" value="4"/>
</dbReference>
<dbReference type="PANTHER" id="PTHR43775">
    <property type="entry name" value="FATTY ACID SYNTHASE"/>
    <property type="match status" value="1"/>
</dbReference>
<dbReference type="Gene3D" id="1.10.1240.100">
    <property type="match status" value="3"/>
</dbReference>
<dbReference type="GO" id="GO:0031177">
    <property type="term" value="F:phosphopantetheine binding"/>
    <property type="evidence" value="ECO:0007669"/>
    <property type="project" value="InterPro"/>
</dbReference>
<evidence type="ECO:0000259" key="13">
    <source>
        <dbReference type="PROSITE" id="PS52019"/>
    </source>
</evidence>
<evidence type="ECO:0000256" key="1">
    <source>
        <dbReference type="ARBA" id="ARBA00004496"/>
    </source>
</evidence>
<proteinExistence type="predicted"/>
<evidence type="ECO:0000256" key="5">
    <source>
        <dbReference type="ARBA" id="ARBA00022553"/>
    </source>
</evidence>
<dbReference type="Pfam" id="PF21089">
    <property type="entry name" value="PKS_DH_N"/>
    <property type="match status" value="3"/>
</dbReference>
<dbReference type="InterPro" id="IPR000073">
    <property type="entry name" value="AB_hydrolase_1"/>
</dbReference>
<evidence type="ECO:0000256" key="10">
    <source>
        <dbReference type="SAM" id="MobiDB-lite"/>
    </source>
</evidence>
<feature type="domain" description="Ketosynthase family 3 (KS3)" evidence="12">
    <location>
        <begin position="3226"/>
        <end position="3650"/>
    </location>
</feature>
<dbReference type="CDD" id="cd00833">
    <property type="entry name" value="PKS"/>
    <property type="match status" value="4"/>
</dbReference>
<feature type="active site" description="Proton donor; for dehydratase activity" evidence="9">
    <location>
        <position position="2534"/>
    </location>
</feature>
<evidence type="ECO:0000256" key="7">
    <source>
        <dbReference type="ARBA" id="ARBA00022737"/>
    </source>
</evidence>
<dbReference type="Gene3D" id="3.40.47.10">
    <property type="match status" value="4"/>
</dbReference>
<dbReference type="Gene3D" id="3.40.50.720">
    <property type="entry name" value="NAD(P)-binding Rossmann-like Domain"/>
    <property type="match status" value="2"/>
</dbReference>
<dbReference type="SUPFAM" id="SSF53901">
    <property type="entry name" value="Thiolase-like"/>
    <property type="match status" value="4"/>
</dbReference>
<protein>
    <submittedName>
        <fullName evidence="14">Malonyl CoA-acyl carrier protein transacylase</fullName>
    </submittedName>
</protein>
<dbReference type="Proteomes" id="UP000031599">
    <property type="component" value="Unassembled WGS sequence"/>
</dbReference>
<reference evidence="14 15" key="1">
    <citation type="submission" date="2014-12" db="EMBL/GenBank/DDBJ databases">
        <title>Genome assembly of Enhygromyxa salina DSM 15201.</title>
        <authorList>
            <person name="Sharma G."/>
            <person name="Subramanian S."/>
        </authorList>
    </citation>
    <scope>NUCLEOTIDE SEQUENCE [LARGE SCALE GENOMIC DNA]</scope>
    <source>
        <strain evidence="14 15">DSM 15201</strain>
    </source>
</reference>
<feature type="active site" description="Proton acceptor; for dehydratase activity" evidence="9">
    <location>
        <position position="2376"/>
    </location>
</feature>
<evidence type="ECO:0000256" key="4">
    <source>
        <dbReference type="ARBA" id="ARBA00022490"/>
    </source>
</evidence>
<dbReference type="PROSITE" id="PS52019">
    <property type="entry name" value="PKS_MFAS_DH"/>
    <property type="match status" value="3"/>
</dbReference>
<feature type="region of interest" description="C-terminal hotdog fold" evidence="9">
    <location>
        <begin position="2477"/>
        <end position="2613"/>
    </location>
</feature>
<dbReference type="InterPro" id="IPR020841">
    <property type="entry name" value="PKS_Beta-ketoAc_synthase_dom"/>
</dbReference>
<evidence type="ECO:0000259" key="12">
    <source>
        <dbReference type="PROSITE" id="PS52004"/>
    </source>
</evidence>
<evidence type="ECO:0000256" key="3">
    <source>
        <dbReference type="ARBA" id="ARBA00022450"/>
    </source>
</evidence>
<feature type="domain" description="PKS/mFAS DH" evidence="13">
    <location>
        <begin position="2347"/>
        <end position="2613"/>
    </location>
</feature>
<comment type="function">
    <text evidence="8">Involved in production of the polyketide antibiotic thailandamide.</text>
</comment>
<dbReference type="SUPFAM" id="SSF51735">
    <property type="entry name" value="NAD(P)-binding Rossmann-fold domains"/>
    <property type="match status" value="3"/>
</dbReference>
<feature type="region of interest" description="N-terminal hotdog fold" evidence="9">
    <location>
        <begin position="1299"/>
        <end position="1421"/>
    </location>
</feature>
<evidence type="ECO:0000313" key="14">
    <source>
        <dbReference type="EMBL" id="KIG19430.1"/>
    </source>
</evidence>
<feature type="domain" description="Ketosynthase family 3 (KS3)" evidence="12">
    <location>
        <begin position="6"/>
        <end position="431"/>
    </location>
</feature>
<feature type="domain" description="PKS/mFAS DH" evidence="13">
    <location>
        <begin position="1299"/>
        <end position="1584"/>
    </location>
</feature>
<dbReference type="SMART" id="SM00826">
    <property type="entry name" value="PKS_DH"/>
    <property type="match status" value="2"/>
</dbReference>
<comment type="subcellular location">
    <subcellularLocation>
        <location evidence="1">Cytoplasm</location>
    </subcellularLocation>
</comment>
<dbReference type="InterPro" id="IPR013968">
    <property type="entry name" value="PKS_KR"/>
</dbReference>
<dbReference type="GO" id="GO:0071770">
    <property type="term" value="P:DIM/DIP cell wall layer assembly"/>
    <property type="evidence" value="ECO:0007669"/>
    <property type="project" value="TreeGrafter"/>
</dbReference>
<comment type="pathway">
    <text evidence="2">Antibiotic biosynthesis.</text>
</comment>
<gene>
    <name evidence="14" type="ORF">DB30_02711</name>
</gene>
<dbReference type="InterPro" id="IPR020806">
    <property type="entry name" value="PKS_PP-bd"/>
</dbReference>